<dbReference type="AlphaFoldDB" id="A0A0N9I2F0"/>
<protein>
    <recommendedName>
        <fullName evidence="3">HicB family toxin-antitoxin system</fullName>
    </recommendedName>
</protein>
<proteinExistence type="predicted"/>
<sequence>MVAELKTFHAEVTRDGKFWLIRIPELDRATQALRYKDVPAMANDLVEIMTGLTVDDYDLRVKVHLPTEVQDHLARAEVLRDEARLKTSEAARESRAAVRELLAKGLSQREASELLGMSFQRVNQLANSS</sequence>
<accession>A0A0N9I2F0</accession>
<gene>
    <name evidence="1" type="ORF">AOZ06_51320</name>
</gene>
<dbReference type="Proteomes" id="UP000063699">
    <property type="component" value="Chromosome"/>
</dbReference>
<evidence type="ECO:0008006" key="3">
    <source>
        <dbReference type="Google" id="ProtNLM"/>
    </source>
</evidence>
<dbReference type="STRING" id="860235.AOZ06_51320"/>
<evidence type="ECO:0000313" key="1">
    <source>
        <dbReference type="EMBL" id="ALG14154.1"/>
    </source>
</evidence>
<organism evidence="1 2">
    <name type="scientific">Kibdelosporangium phytohabitans</name>
    <dbReference type="NCBI Taxonomy" id="860235"/>
    <lineage>
        <taxon>Bacteria</taxon>
        <taxon>Bacillati</taxon>
        <taxon>Actinomycetota</taxon>
        <taxon>Actinomycetes</taxon>
        <taxon>Pseudonocardiales</taxon>
        <taxon>Pseudonocardiaceae</taxon>
        <taxon>Kibdelosporangium</taxon>
    </lineage>
</organism>
<dbReference type="KEGG" id="kphy:AOZ06_51320"/>
<evidence type="ECO:0000313" key="2">
    <source>
        <dbReference type="Proteomes" id="UP000063699"/>
    </source>
</evidence>
<reference evidence="1 2" key="1">
    <citation type="submission" date="2015-07" db="EMBL/GenBank/DDBJ databases">
        <title>Genome sequencing of Kibdelosporangium phytohabitans.</title>
        <authorList>
            <person name="Qin S."/>
            <person name="Xing K."/>
        </authorList>
    </citation>
    <scope>NUCLEOTIDE SEQUENCE [LARGE SCALE GENOMIC DNA]</scope>
    <source>
        <strain evidence="1 2">KLBMP1111</strain>
    </source>
</reference>
<dbReference type="EMBL" id="CP012752">
    <property type="protein sequence ID" value="ALG14154.1"/>
    <property type="molecule type" value="Genomic_DNA"/>
</dbReference>
<name>A0A0N9I2F0_9PSEU</name>
<keyword evidence="2" id="KW-1185">Reference proteome</keyword>